<sequence length="76" mass="7790">MTAMDPDPERIPDLEPGGGVPPGATPPETSQTSGLSAPEPTTRHRFPRTGIAAIALTVLLAALFFATAIGLLIVVV</sequence>
<dbReference type="Pfam" id="PF20088">
    <property type="entry name" value="DUF6480"/>
    <property type="match status" value="1"/>
</dbReference>
<keyword evidence="2" id="KW-0812">Transmembrane</keyword>
<dbReference type="Proteomes" id="UP000252586">
    <property type="component" value="Unassembled WGS sequence"/>
</dbReference>
<protein>
    <submittedName>
        <fullName evidence="3">Uncharacterized protein</fullName>
    </submittedName>
</protein>
<comment type="caution">
    <text evidence="3">The sequence shown here is derived from an EMBL/GenBank/DDBJ whole genome shotgun (WGS) entry which is preliminary data.</text>
</comment>
<evidence type="ECO:0000313" key="3">
    <source>
        <dbReference type="EMBL" id="RBO94486.1"/>
    </source>
</evidence>
<keyword evidence="2" id="KW-0472">Membrane</keyword>
<dbReference type="STRING" id="1210090.GCA_001613185_06060"/>
<proteinExistence type="predicted"/>
<evidence type="ECO:0000313" key="4">
    <source>
        <dbReference type="Proteomes" id="UP000252586"/>
    </source>
</evidence>
<feature type="region of interest" description="Disordered" evidence="1">
    <location>
        <begin position="1"/>
        <end position="44"/>
    </location>
</feature>
<evidence type="ECO:0000256" key="1">
    <source>
        <dbReference type="SAM" id="MobiDB-lite"/>
    </source>
</evidence>
<accession>A0A366DWL4</accession>
<evidence type="ECO:0000256" key="2">
    <source>
        <dbReference type="SAM" id="Phobius"/>
    </source>
</evidence>
<dbReference type="AlphaFoldDB" id="A0A366DWL4"/>
<feature type="transmembrane region" description="Helical" evidence="2">
    <location>
        <begin position="51"/>
        <end position="75"/>
    </location>
</feature>
<gene>
    <name evidence="3" type="ORF">DFR74_102909</name>
</gene>
<organism evidence="3 4">
    <name type="scientific">Nocardia puris</name>
    <dbReference type="NCBI Taxonomy" id="208602"/>
    <lineage>
        <taxon>Bacteria</taxon>
        <taxon>Bacillati</taxon>
        <taxon>Actinomycetota</taxon>
        <taxon>Actinomycetes</taxon>
        <taxon>Mycobacteriales</taxon>
        <taxon>Nocardiaceae</taxon>
        <taxon>Nocardia</taxon>
    </lineage>
</organism>
<name>A0A366DWL4_9NOCA</name>
<dbReference type="EMBL" id="QNRE01000002">
    <property type="protein sequence ID" value="RBO94486.1"/>
    <property type="molecule type" value="Genomic_DNA"/>
</dbReference>
<keyword evidence="2" id="KW-1133">Transmembrane helix</keyword>
<dbReference type="InterPro" id="IPR045512">
    <property type="entry name" value="DUF6480"/>
</dbReference>
<keyword evidence="4" id="KW-1185">Reference proteome</keyword>
<reference evidence="3 4" key="1">
    <citation type="submission" date="2018-06" db="EMBL/GenBank/DDBJ databases">
        <title>Genomic Encyclopedia of Type Strains, Phase IV (KMG-IV): sequencing the most valuable type-strain genomes for metagenomic binning, comparative biology and taxonomic classification.</title>
        <authorList>
            <person name="Goeker M."/>
        </authorList>
    </citation>
    <scope>NUCLEOTIDE SEQUENCE [LARGE SCALE GENOMIC DNA]</scope>
    <source>
        <strain evidence="3 4">DSM 44599</strain>
    </source>
</reference>